<evidence type="ECO:0000259" key="2">
    <source>
        <dbReference type="Pfam" id="PF21783"/>
    </source>
</evidence>
<accession>A0A1X1WUI9</accession>
<dbReference type="PANTHER" id="PTHR47197">
    <property type="entry name" value="PROTEIN NIRF"/>
    <property type="match status" value="1"/>
</dbReference>
<dbReference type="InterPro" id="IPR048433">
    <property type="entry name" value="YNCE-like_beta-prop"/>
</dbReference>
<evidence type="ECO:0000313" key="3">
    <source>
        <dbReference type="EMBL" id="ORV90158.1"/>
    </source>
</evidence>
<feature type="domain" description="YNCE-like beta-propeller" evidence="2">
    <location>
        <begin position="38"/>
        <end position="274"/>
    </location>
</feature>
<protein>
    <recommendedName>
        <fullName evidence="2">YNCE-like beta-propeller domain-containing protein</fullName>
    </recommendedName>
</protein>
<dbReference type="Gene3D" id="2.130.10.10">
    <property type="entry name" value="YVTN repeat-like/Quinoprotein amine dehydrogenase"/>
    <property type="match status" value="1"/>
</dbReference>
<dbReference type="RefSeq" id="WP_085173170.1">
    <property type="nucleotide sequence ID" value="NZ_LQPC01000021.1"/>
</dbReference>
<sequence length="360" mass="37611">MANFVMPKRHVMHNRTADSRVADAPLVTTAASDVVLERRLAVSRRPVGDIAAGSDVVVMANAGDDSVSVLDATTLDVVATIALQGEPLAVAVANDRAYVSIAASSHDAVSVIDLDTKTVIKTYPVAAGVTALAVSPDGKRVYAGRSAQDTVDVAVIDVTAERVGTVEIGRAPAANIDALRVDSNGKRLYLGVTDVSGSRLIVVDAETSHVSRVVAVGSPIRDIAHAGDAIYVLTSDRAVGGAVHVVDLASMRVTDTTNLAGAPTQLVMSSDQSRAYIVDYDRVAMLCTLSLDIVDSLKVDARPSCVTQDGDGSRLYIADYAGGLSVFSVESSIATLYSQFLATDPIALEPPRIQRQPVTV</sequence>
<name>A0A1X1WUI9_MYCIR</name>
<dbReference type="PANTHER" id="PTHR47197:SF3">
    <property type="entry name" value="DIHYDRO-HEME D1 DEHYDROGENASE"/>
    <property type="match status" value="1"/>
</dbReference>
<dbReference type="AlphaFoldDB" id="A0A1X1WUI9"/>
<dbReference type="Pfam" id="PF21783">
    <property type="entry name" value="YNCE"/>
    <property type="match status" value="1"/>
</dbReference>
<reference evidence="3 4" key="1">
    <citation type="submission" date="2016-01" db="EMBL/GenBank/DDBJ databases">
        <title>The new phylogeny of the genus Mycobacterium.</title>
        <authorList>
            <person name="Tarcisio F."/>
            <person name="Conor M."/>
            <person name="Antonella G."/>
            <person name="Elisabetta G."/>
            <person name="Giulia F.S."/>
            <person name="Sara T."/>
            <person name="Anna F."/>
            <person name="Clotilde B."/>
            <person name="Roberto B."/>
            <person name="Veronica D.S."/>
            <person name="Fabio R."/>
            <person name="Monica P."/>
            <person name="Olivier J."/>
            <person name="Enrico T."/>
            <person name="Nicola S."/>
        </authorList>
    </citation>
    <scope>NUCLEOTIDE SEQUENCE [LARGE SCALE GENOMIC DNA]</scope>
    <source>
        <strain evidence="3 4">DSM 45541</strain>
    </source>
</reference>
<comment type="caution">
    <text evidence="3">The sequence shown here is derived from an EMBL/GenBank/DDBJ whole genome shotgun (WGS) entry which is preliminary data.</text>
</comment>
<dbReference type="InterPro" id="IPR015943">
    <property type="entry name" value="WD40/YVTN_repeat-like_dom_sf"/>
</dbReference>
<keyword evidence="1" id="KW-0732">Signal</keyword>
<dbReference type="EMBL" id="LQPC01000021">
    <property type="protein sequence ID" value="ORV90158.1"/>
    <property type="molecule type" value="Genomic_DNA"/>
</dbReference>
<dbReference type="NCBIfam" id="TIGR02276">
    <property type="entry name" value="beta_rpt_yvtn"/>
    <property type="match status" value="1"/>
</dbReference>
<proteinExistence type="predicted"/>
<dbReference type="InterPro" id="IPR051200">
    <property type="entry name" value="Host-pathogen_enzymatic-act"/>
</dbReference>
<dbReference type="InterPro" id="IPR011964">
    <property type="entry name" value="YVTN_b-propeller_repeat"/>
</dbReference>
<dbReference type="Proteomes" id="UP000193622">
    <property type="component" value="Unassembled WGS sequence"/>
</dbReference>
<dbReference type="SUPFAM" id="SSF50969">
    <property type="entry name" value="YVTN repeat-like/Quinoprotein amine dehydrogenase"/>
    <property type="match status" value="1"/>
</dbReference>
<evidence type="ECO:0000256" key="1">
    <source>
        <dbReference type="ARBA" id="ARBA00022729"/>
    </source>
</evidence>
<gene>
    <name evidence="3" type="ORF">AWC12_07620</name>
</gene>
<organism evidence="3 4">
    <name type="scientific">Mycolicibacterium iranicum</name>
    <name type="common">Mycobacterium iranicum</name>
    <dbReference type="NCBI Taxonomy" id="912594"/>
    <lineage>
        <taxon>Bacteria</taxon>
        <taxon>Bacillati</taxon>
        <taxon>Actinomycetota</taxon>
        <taxon>Actinomycetes</taxon>
        <taxon>Mycobacteriales</taxon>
        <taxon>Mycobacteriaceae</taxon>
        <taxon>Mycolicibacterium</taxon>
    </lineage>
</organism>
<dbReference type="InterPro" id="IPR011044">
    <property type="entry name" value="Quino_amine_DH_bsu"/>
</dbReference>
<evidence type="ECO:0000313" key="4">
    <source>
        <dbReference type="Proteomes" id="UP000193622"/>
    </source>
</evidence>